<evidence type="ECO:0000313" key="2">
    <source>
        <dbReference type="EMBL" id="CAJ1956045.1"/>
    </source>
</evidence>
<sequence length="575" mass="61976">MKRIQAIFSMGILYTALLAMCQQQVEASFIGANGGPESEVLMASADSTNVKQYHATKEDVKSYTRSLDSRKSTTVECGAIVGTLRIQEMKSKLLSSSHIPSSAAGFSIYLVNHDVQARKICASCRDAADAAATGNVVWQEYCGESAYGNNATVSGLMLVPIDENGDLIEGPLAGHISAHQSLTETFSQIPSETFDQFDKHWLSIVAASSGKIAIEPDYLGYGESSNFFKSFLVRPAYATATIPLWQSAVKMIAEESSCYSYLKPVVYVAGYGEGAFAALSIADALTSTFNVQIVKASLGGGPYRLGSLALPRLVDSINEKKMTADHYYVLALFASAFSSTNSWLANVGYNQDLLDASYRDRIVGLVQEGGSADSFLESLPPKVTDIIDPRYFSWMKSMAVQGEYMGCLAGPPIQPDFNGHFCLALLENDLTSVLHDAEYDIDLCHSPDDEVFHIDNLPPQLNADITTRNPRLTRQLASGSHDSAYRFCSQLAITEGLFTNPRLSPIVECGAKATPQPTLGPATTVPTGTPIVATLTPTPKPTTRVVGITEQTSSARRLGIGCVWMLLVLSMGLTL</sequence>
<evidence type="ECO:0000313" key="3">
    <source>
        <dbReference type="Proteomes" id="UP001295423"/>
    </source>
</evidence>
<comment type="caution">
    <text evidence="2">The sequence shown here is derived from an EMBL/GenBank/DDBJ whole genome shotgun (WGS) entry which is preliminary data.</text>
</comment>
<proteinExistence type="predicted"/>
<reference evidence="2" key="1">
    <citation type="submission" date="2023-08" db="EMBL/GenBank/DDBJ databases">
        <authorList>
            <person name="Audoor S."/>
            <person name="Bilcke G."/>
        </authorList>
    </citation>
    <scope>NUCLEOTIDE SEQUENCE</scope>
</reference>
<dbReference type="EMBL" id="CAKOGP040001903">
    <property type="protein sequence ID" value="CAJ1956045.1"/>
    <property type="molecule type" value="Genomic_DNA"/>
</dbReference>
<gene>
    <name evidence="2" type="ORF">CYCCA115_LOCUS16046</name>
</gene>
<accession>A0AAD2JJF3</accession>
<evidence type="ECO:0000256" key="1">
    <source>
        <dbReference type="SAM" id="SignalP"/>
    </source>
</evidence>
<protein>
    <submittedName>
        <fullName evidence="2">Uncharacterized protein</fullName>
    </submittedName>
</protein>
<dbReference type="Proteomes" id="UP001295423">
    <property type="component" value="Unassembled WGS sequence"/>
</dbReference>
<name>A0AAD2JJF3_9STRA</name>
<keyword evidence="1" id="KW-0732">Signal</keyword>
<dbReference type="InterPro" id="IPR029058">
    <property type="entry name" value="AB_hydrolase_fold"/>
</dbReference>
<dbReference type="Gene3D" id="3.40.50.1820">
    <property type="entry name" value="alpha/beta hydrolase"/>
    <property type="match status" value="1"/>
</dbReference>
<feature type="signal peptide" evidence="1">
    <location>
        <begin position="1"/>
        <end position="27"/>
    </location>
</feature>
<keyword evidence="3" id="KW-1185">Reference proteome</keyword>
<dbReference type="AlphaFoldDB" id="A0AAD2JJF3"/>
<feature type="chain" id="PRO_5042148952" evidence="1">
    <location>
        <begin position="28"/>
        <end position="575"/>
    </location>
</feature>
<organism evidence="2 3">
    <name type="scientific">Cylindrotheca closterium</name>
    <dbReference type="NCBI Taxonomy" id="2856"/>
    <lineage>
        <taxon>Eukaryota</taxon>
        <taxon>Sar</taxon>
        <taxon>Stramenopiles</taxon>
        <taxon>Ochrophyta</taxon>
        <taxon>Bacillariophyta</taxon>
        <taxon>Bacillariophyceae</taxon>
        <taxon>Bacillariophycidae</taxon>
        <taxon>Bacillariales</taxon>
        <taxon>Bacillariaceae</taxon>
        <taxon>Cylindrotheca</taxon>
    </lineage>
</organism>